<accession>A0A519BBD2</accession>
<dbReference type="EMBL" id="SGBD01000002">
    <property type="protein sequence ID" value="RZD14590.1"/>
    <property type="molecule type" value="Genomic_DNA"/>
</dbReference>
<name>A0A519BBD2_9DELT</name>
<reference evidence="1 2" key="1">
    <citation type="submission" date="2019-01" db="EMBL/GenBank/DDBJ databases">
        <title>Insights into ecological role of a new deltaproteobacterial order Candidatus Sinidesulfobacterales (Sva0485) by metagenomics and metatranscriptomics.</title>
        <authorList>
            <person name="Tan S."/>
            <person name="Liu J."/>
            <person name="Fang Y."/>
            <person name="Hedlund B.P."/>
            <person name="Lian Z.H."/>
            <person name="Huang L.Y."/>
            <person name="Li J.T."/>
            <person name="Huang L.N."/>
            <person name="Li W.J."/>
            <person name="Jiang H.C."/>
            <person name="Dong H.L."/>
            <person name="Shu W.S."/>
        </authorList>
    </citation>
    <scope>NUCLEOTIDE SEQUENCE [LARGE SCALE GENOMIC DNA]</scope>
    <source>
        <strain evidence="1">AP3</strain>
    </source>
</reference>
<evidence type="ECO:0008006" key="3">
    <source>
        <dbReference type="Google" id="ProtNLM"/>
    </source>
</evidence>
<organism evidence="1 2">
    <name type="scientific">Candidatus Acidulodesulfobacterium ferriphilum</name>
    <dbReference type="NCBI Taxonomy" id="2597223"/>
    <lineage>
        <taxon>Bacteria</taxon>
        <taxon>Deltaproteobacteria</taxon>
        <taxon>Candidatus Acidulodesulfobacterales</taxon>
        <taxon>Candidatus Acidulodesulfobacterium</taxon>
    </lineage>
</organism>
<protein>
    <recommendedName>
        <fullName evidence="3">DUF4138 domain-containing protein</fullName>
    </recommendedName>
</protein>
<dbReference type="Proteomes" id="UP000320813">
    <property type="component" value="Unassembled WGS sequence"/>
</dbReference>
<gene>
    <name evidence="1" type="ORF">EVJ47_05330</name>
</gene>
<comment type="caution">
    <text evidence="1">The sequence shown here is derived from an EMBL/GenBank/DDBJ whole genome shotgun (WGS) entry which is preliminary data.</text>
</comment>
<dbReference type="AlphaFoldDB" id="A0A519BBD2"/>
<sequence>MVKNRNKKSKITGLFLTALTLFPLFILNYSTRGIGIANATSYSNIKKYSFKNRSSVHKLEIKSGVIYKLNTALGYVSVITLPAIPLDVAVGNTGAFSEQVVGRQIFIKPITYDAGTTSNLEIFTKYGLINILLRIKNAKLVTYNLNLANTLKNVFASNYIESKIDKLKTALLQKYKSKFAILNEKGLKLKKEKKDVMNLILLVNRLKINKTAGKDGITLTVISISHIKSIYYLEYQITNDNNKPFFIRNIYLYREEGGSFFNGYNSNVFKVIYIVNHVPHNAKYMPYKIVKNVIIFKKPDIKTGDNLKLSIHTILNGKLIKLRIDNILNN</sequence>
<evidence type="ECO:0000313" key="2">
    <source>
        <dbReference type="Proteomes" id="UP000320813"/>
    </source>
</evidence>
<evidence type="ECO:0000313" key="1">
    <source>
        <dbReference type="EMBL" id="RZD14590.1"/>
    </source>
</evidence>
<proteinExistence type="predicted"/>